<accession>A0A3N0YJ94</accession>
<feature type="non-terminal residue" evidence="2">
    <location>
        <position position="1"/>
    </location>
</feature>
<dbReference type="InterPro" id="IPR046616">
    <property type="entry name" value="DUF6729"/>
</dbReference>
<evidence type="ECO:0000313" key="3">
    <source>
        <dbReference type="Proteomes" id="UP000281406"/>
    </source>
</evidence>
<reference evidence="2 3" key="1">
    <citation type="submission" date="2018-10" db="EMBL/GenBank/DDBJ databases">
        <title>Genome assembly for a Yunnan-Guizhou Plateau 3E fish, Anabarilius grahami (Regan), and its evolutionary and genetic applications.</title>
        <authorList>
            <person name="Jiang W."/>
        </authorList>
    </citation>
    <scope>NUCLEOTIDE SEQUENCE [LARGE SCALE GENOMIC DNA]</scope>
    <source>
        <strain evidence="2">AG-KIZ</strain>
        <tissue evidence="2">Muscle</tissue>
    </source>
</reference>
<dbReference type="Proteomes" id="UP000281406">
    <property type="component" value="Unassembled WGS sequence"/>
</dbReference>
<organism evidence="2 3">
    <name type="scientific">Anabarilius grahami</name>
    <name type="common">Kanglang fish</name>
    <name type="synonym">Barilius grahami</name>
    <dbReference type="NCBI Taxonomy" id="495550"/>
    <lineage>
        <taxon>Eukaryota</taxon>
        <taxon>Metazoa</taxon>
        <taxon>Chordata</taxon>
        <taxon>Craniata</taxon>
        <taxon>Vertebrata</taxon>
        <taxon>Euteleostomi</taxon>
        <taxon>Actinopterygii</taxon>
        <taxon>Neopterygii</taxon>
        <taxon>Teleostei</taxon>
        <taxon>Ostariophysi</taxon>
        <taxon>Cypriniformes</taxon>
        <taxon>Xenocyprididae</taxon>
        <taxon>Xenocypridinae</taxon>
        <taxon>Xenocypridinae incertae sedis</taxon>
        <taxon>Anabarilius</taxon>
    </lineage>
</organism>
<comment type="caution">
    <text evidence="2">The sequence shown here is derived from an EMBL/GenBank/DDBJ whole genome shotgun (WGS) entry which is preliminary data.</text>
</comment>
<dbReference type="PANTHER" id="PTHR24401:SF29">
    <property type="entry name" value="SI:CH211-243P7.3-RELATED"/>
    <property type="match status" value="1"/>
</dbReference>
<protein>
    <recommendedName>
        <fullName evidence="1">DUF6729 domain-containing protein</fullName>
    </recommendedName>
</protein>
<dbReference type="PANTHER" id="PTHR24401">
    <property type="entry name" value="SI:CH211-243P7.3-RELATED"/>
    <property type="match status" value="1"/>
</dbReference>
<keyword evidence="3" id="KW-1185">Reference proteome</keyword>
<name>A0A3N0YJ94_ANAGA</name>
<dbReference type="OrthoDB" id="8942218at2759"/>
<dbReference type="EMBL" id="RJVU01040367">
    <property type="protein sequence ID" value="ROL46207.1"/>
    <property type="molecule type" value="Genomic_DNA"/>
</dbReference>
<dbReference type="Pfam" id="PF20499">
    <property type="entry name" value="DUF6729"/>
    <property type="match status" value="1"/>
</dbReference>
<sequence>VPYRMWAYRLLCHQPNCRRLGIQLTGCGMYKTVRRVLDLNGWYFMATEYMECRSCKKKLAAWSRDILEQLDPSHLNLFSAVLTYRLSCDREVVRLMWGRTLGNRATALYRHLCVRHKEHWLGQSTMYFIL</sequence>
<evidence type="ECO:0000313" key="2">
    <source>
        <dbReference type="EMBL" id="ROL46207.1"/>
    </source>
</evidence>
<gene>
    <name evidence="2" type="ORF">DPX16_8610</name>
</gene>
<feature type="domain" description="DUF6729" evidence="1">
    <location>
        <begin position="1"/>
        <end position="127"/>
    </location>
</feature>
<dbReference type="AlphaFoldDB" id="A0A3N0YJ94"/>
<evidence type="ECO:0000259" key="1">
    <source>
        <dbReference type="Pfam" id="PF20499"/>
    </source>
</evidence>
<proteinExistence type="predicted"/>